<keyword evidence="1" id="KW-0344">Guanine-nucleotide releasing factor</keyword>
<evidence type="ECO:0000313" key="3">
    <source>
        <dbReference type="EMBL" id="CAF91367.1"/>
    </source>
</evidence>
<dbReference type="GO" id="GO:0015031">
    <property type="term" value="P:protein transport"/>
    <property type="evidence" value="ECO:0007669"/>
    <property type="project" value="TreeGrafter"/>
</dbReference>
<gene>
    <name evidence="3" type="ORF">GSTENG00006082001</name>
</gene>
<sequence>ETQLMLSVALIEKDVNGDTLWVWCYPSVGSDFRQVLLSKCCLTQDSQDFRVFVFGQFSRTWYYITTIEVPEHTALTKVRDAKFSTAVEQQSIVLLFALTFFLIFFFFFMSRLLISQYLLQQKISTLRSMLLLTEYLAGLCPHHL</sequence>
<dbReference type="GO" id="GO:0005085">
    <property type="term" value="F:guanyl-nucleotide exchange factor activity"/>
    <property type="evidence" value="ECO:0007669"/>
    <property type="project" value="UniProtKB-KW"/>
</dbReference>
<keyword evidence="2" id="KW-0812">Transmembrane</keyword>
<evidence type="ECO:0000256" key="2">
    <source>
        <dbReference type="SAM" id="Phobius"/>
    </source>
</evidence>
<organism evidence="3">
    <name type="scientific">Tetraodon nigroviridis</name>
    <name type="common">Spotted green pufferfish</name>
    <name type="synonym">Chelonodon nigroviridis</name>
    <dbReference type="NCBI Taxonomy" id="99883"/>
    <lineage>
        <taxon>Eukaryota</taxon>
        <taxon>Metazoa</taxon>
        <taxon>Chordata</taxon>
        <taxon>Craniata</taxon>
        <taxon>Vertebrata</taxon>
        <taxon>Euteleostomi</taxon>
        <taxon>Actinopterygii</taxon>
        <taxon>Neopterygii</taxon>
        <taxon>Teleostei</taxon>
        <taxon>Neoteleostei</taxon>
        <taxon>Acanthomorphata</taxon>
        <taxon>Eupercaria</taxon>
        <taxon>Tetraodontiformes</taxon>
        <taxon>Tetradontoidea</taxon>
        <taxon>Tetraodontidae</taxon>
        <taxon>Tetraodon</taxon>
    </lineage>
</organism>
<protein>
    <submittedName>
        <fullName evidence="3">(spotted green pufferfish) hypothetical protein</fullName>
    </submittedName>
</protein>
<name>Q4T6W5_TETNG</name>
<dbReference type="PANTHER" id="PTHR28544:SF1">
    <property type="entry name" value="DENN DOMAIN-CONTAINING PROTEIN 10-RELATED"/>
    <property type="match status" value="1"/>
</dbReference>
<keyword evidence="2" id="KW-0472">Membrane</keyword>
<comment type="caution">
    <text evidence="3">The sequence shown here is derived from an EMBL/GenBank/DDBJ whole genome shotgun (WGS) entry which is preliminary data.</text>
</comment>
<proteinExistence type="predicted"/>
<dbReference type="GO" id="GO:0005770">
    <property type="term" value="C:late endosome"/>
    <property type="evidence" value="ECO:0007669"/>
    <property type="project" value="TreeGrafter"/>
</dbReference>
<reference evidence="3" key="1">
    <citation type="journal article" date="2004" name="Nature">
        <title>Genome duplication in the teleost fish Tetraodon nigroviridis reveals the early vertebrate proto-karyotype.</title>
        <authorList>
            <person name="Jaillon O."/>
            <person name="Aury J.-M."/>
            <person name="Brunet F."/>
            <person name="Petit J.-L."/>
            <person name="Stange-Thomann N."/>
            <person name="Mauceli E."/>
            <person name="Bouneau L."/>
            <person name="Fischer C."/>
            <person name="Ozouf-Costaz C."/>
            <person name="Bernot A."/>
            <person name="Nicaud S."/>
            <person name="Jaffe D."/>
            <person name="Fisher S."/>
            <person name="Lutfalla G."/>
            <person name="Dossat C."/>
            <person name="Segurens B."/>
            <person name="Dasilva C."/>
            <person name="Salanoubat M."/>
            <person name="Levy M."/>
            <person name="Boudet N."/>
            <person name="Castellano S."/>
            <person name="Anthouard V."/>
            <person name="Jubin C."/>
            <person name="Castelli V."/>
            <person name="Katinka M."/>
            <person name="Vacherie B."/>
            <person name="Biemont C."/>
            <person name="Skalli Z."/>
            <person name="Cattolico L."/>
            <person name="Poulain J."/>
            <person name="De Berardinis V."/>
            <person name="Cruaud C."/>
            <person name="Duprat S."/>
            <person name="Brottier P."/>
            <person name="Coutanceau J.-P."/>
            <person name="Gouzy J."/>
            <person name="Parra G."/>
            <person name="Lardier G."/>
            <person name="Chapple C."/>
            <person name="McKernan K.J."/>
            <person name="McEwan P."/>
            <person name="Bosak S."/>
            <person name="Kellis M."/>
            <person name="Volff J.-N."/>
            <person name="Guigo R."/>
            <person name="Zody M.C."/>
            <person name="Mesirov J."/>
            <person name="Lindblad-Toh K."/>
            <person name="Birren B."/>
            <person name="Nusbaum C."/>
            <person name="Kahn D."/>
            <person name="Robinson-Rechavi M."/>
            <person name="Laudet V."/>
            <person name="Schachter V."/>
            <person name="Quetier F."/>
            <person name="Saurin W."/>
            <person name="Scarpelli C."/>
            <person name="Wincker P."/>
            <person name="Lander E.S."/>
            <person name="Weissenbach J."/>
            <person name="Roest Crollius H."/>
        </authorList>
    </citation>
    <scope>NUCLEOTIDE SEQUENCE [LARGE SCALE GENOMIC DNA]</scope>
</reference>
<accession>Q4T6W5</accession>
<dbReference type="GO" id="GO:0031267">
    <property type="term" value="F:small GTPase binding"/>
    <property type="evidence" value="ECO:0007669"/>
    <property type="project" value="TreeGrafter"/>
</dbReference>
<dbReference type="PANTHER" id="PTHR28544">
    <property type="entry name" value="PROTEIN FAM45A-RELATED"/>
    <property type="match status" value="1"/>
</dbReference>
<keyword evidence="2" id="KW-1133">Transmembrane helix</keyword>
<dbReference type="AlphaFoldDB" id="Q4T6W5"/>
<dbReference type="InterPro" id="IPR042431">
    <property type="entry name" value="FAM45"/>
</dbReference>
<dbReference type="GO" id="GO:2000641">
    <property type="term" value="P:regulation of early endosome to late endosome transport"/>
    <property type="evidence" value="ECO:0007669"/>
    <property type="project" value="TreeGrafter"/>
</dbReference>
<dbReference type="EMBL" id="CAAE01008539">
    <property type="protein sequence ID" value="CAF91367.1"/>
    <property type="molecule type" value="Genomic_DNA"/>
</dbReference>
<reference evidence="3" key="2">
    <citation type="submission" date="2004-02" db="EMBL/GenBank/DDBJ databases">
        <authorList>
            <consortium name="Genoscope"/>
            <consortium name="Whitehead Institute Centre for Genome Research"/>
        </authorList>
    </citation>
    <scope>NUCLEOTIDE SEQUENCE</scope>
</reference>
<dbReference type="OrthoDB" id="8938608at2759"/>
<feature type="non-terminal residue" evidence="3">
    <location>
        <position position="1"/>
    </location>
</feature>
<dbReference type="KEGG" id="tng:GSTEN00006082G001"/>
<feature type="transmembrane region" description="Helical" evidence="2">
    <location>
        <begin position="92"/>
        <end position="114"/>
    </location>
</feature>
<evidence type="ECO:0000256" key="1">
    <source>
        <dbReference type="ARBA" id="ARBA00022658"/>
    </source>
</evidence>